<feature type="chain" id="PRO_5035247167" description="Curlin" evidence="2">
    <location>
        <begin position="25"/>
        <end position="124"/>
    </location>
</feature>
<feature type="compositionally biased region" description="Polar residues" evidence="1">
    <location>
        <begin position="101"/>
        <end position="111"/>
    </location>
</feature>
<evidence type="ECO:0008006" key="5">
    <source>
        <dbReference type="Google" id="ProtNLM"/>
    </source>
</evidence>
<feature type="signal peptide" evidence="2">
    <location>
        <begin position="1"/>
        <end position="24"/>
    </location>
</feature>
<feature type="region of interest" description="Disordered" evidence="1">
    <location>
        <begin position="77"/>
        <end position="111"/>
    </location>
</feature>
<keyword evidence="4" id="KW-1185">Reference proteome</keyword>
<keyword evidence="2" id="KW-0732">Signal</keyword>
<organism evidence="3 4">
    <name type="scientific">Plectonema cf. radiosum LEGE 06105</name>
    <dbReference type="NCBI Taxonomy" id="945769"/>
    <lineage>
        <taxon>Bacteria</taxon>
        <taxon>Bacillati</taxon>
        <taxon>Cyanobacteriota</taxon>
        <taxon>Cyanophyceae</taxon>
        <taxon>Oscillatoriophycideae</taxon>
        <taxon>Oscillatoriales</taxon>
        <taxon>Microcoleaceae</taxon>
        <taxon>Plectonema</taxon>
    </lineage>
</organism>
<comment type="caution">
    <text evidence="3">The sequence shown here is derived from an EMBL/GenBank/DDBJ whole genome shotgun (WGS) entry which is preliminary data.</text>
</comment>
<evidence type="ECO:0000313" key="3">
    <source>
        <dbReference type="EMBL" id="MBE9212197.1"/>
    </source>
</evidence>
<dbReference type="RefSeq" id="WP_193917906.1">
    <property type="nucleotide sequence ID" value="NZ_JADEWL010000011.1"/>
</dbReference>
<proteinExistence type="predicted"/>
<accession>A0A8J7JZP5</accession>
<reference evidence="3" key="1">
    <citation type="submission" date="2020-10" db="EMBL/GenBank/DDBJ databases">
        <authorList>
            <person name="Castelo-Branco R."/>
            <person name="Eusebio N."/>
            <person name="Adriana R."/>
            <person name="Vieira A."/>
            <person name="Brugerolle De Fraissinette N."/>
            <person name="Rezende De Castro R."/>
            <person name="Schneider M.P."/>
            <person name="Vasconcelos V."/>
            <person name="Leao P.N."/>
        </authorList>
    </citation>
    <scope>NUCLEOTIDE SEQUENCE</scope>
    <source>
        <strain evidence="3">LEGE 06105</strain>
    </source>
</reference>
<evidence type="ECO:0000313" key="4">
    <source>
        <dbReference type="Proteomes" id="UP000620559"/>
    </source>
</evidence>
<name>A0A8J7JZP5_9CYAN</name>
<dbReference type="Proteomes" id="UP000620559">
    <property type="component" value="Unassembled WGS sequence"/>
</dbReference>
<evidence type="ECO:0000256" key="1">
    <source>
        <dbReference type="SAM" id="MobiDB-lite"/>
    </source>
</evidence>
<protein>
    <recommendedName>
        <fullName evidence="5">Curlin</fullName>
    </recommendedName>
</protein>
<feature type="compositionally biased region" description="Low complexity" evidence="1">
    <location>
        <begin position="78"/>
        <end position="93"/>
    </location>
</feature>
<gene>
    <name evidence="3" type="ORF">IQ247_05640</name>
</gene>
<dbReference type="AlphaFoldDB" id="A0A8J7JZP5"/>
<sequence length="124" mass="12990">MLNKSLAFGLLAAGLMVAPGAAFANSQRQESVQITTQGGAAINSSVNTQSSEGLNIQNQIRLRQQGGSYRLRSYCPGSYSTQSQTSTQASTQSGAAIDYSDNAQGNSSVSEQKQVVVTSTGCYR</sequence>
<evidence type="ECO:0000256" key="2">
    <source>
        <dbReference type="SAM" id="SignalP"/>
    </source>
</evidence>
<dbReference type="EMBL" id="JADEWL010000011">
    <property type="protein sequence ID" value="MBE9212197.1"/>
    <property type="molecule type" value="Genomic_DNA"/>
</dbReference>